<sequence>MILKHRGLPLVLLAGLATAACGSSDAADDTAAPSAPSGPTGACPDTLEPLLKTDEAAKGEITVAIDQSGSYWNSASAEARIRPQVEAVVADAVEQSRALRVITFTGTASGAQTVFACANLLPAHNNEAALAQKQRYVTQEAAQLVWSQLTAARAQPAPSAPGTSIVGGWLAVAQSTPLAPEGTPRDVVMLTDGAGLPEQSVEVDLSAFATVEMHGIGAVDGAPWTTERTVKTIDQWSEWLRGSGAPAPEVSSQSYV</sequence>
<dbReference type="RefSeq" id="WP_166279934.1">
    <property type="nucleotide sequence ID" value="NZ_JAANNP010000002.1"/>
</dbReference>
<accession>A0ABX0GRI9</accession>
<dbReference type="PROSITE" id="PS51257">
    <property type="entry name" value="PROKAR_LIPOPROTEIN"/>
    <property type="match status" value="1"/>
</dbReference>
<protein>
    <recommendedName>
        <fullName evidence="5">VWFA domain-containing protein</fullName>
    </recommendedName>
</protein>
<evidence type="ECO:0000313" key="4">
    <source>
        <dbReference type="Proteomes" id="UP000800981"/>
    </source>
</evidence>
<gene>
    <name evidence="3" type="ORF">G9H71_06765</name>
</gene>
<feature type="signal peptide" evidence="2">
    <location>
        <begin position="1"/>
        <end position="19"/>
    </location>
</feature>
<proteinExistence type="predicted"/>
<name>A0ABX0GRI9_9ACTN</name>
<keyword evidence="2" id="KW-0732">Signal</keyword>
<feature type="region of interest" description="Disordered" evidence="1">
    <location>
        <begin position="25"/>
        <end position="47"/>
    </location>
</feature>
<organism evidence="3 4">
    <name type="scientific">Motilibacter deserti</name>
    <dbReference type="NCBI Taxonomy" id="2714956"/>
    <lineage>
        <taxon>Bacteria</taxon>
        <taxon>Bacillati</taxon>
        <taxon>Actinomycetota</taxon>
        <taxon>Actinomycetes</taxon>
        <taxon>Motilibacterales</taxon>
        <taxon>Motilibacteraceae</taxon>
        <taxon>Motilibacter</taxon>
    </lineage>
</organism>
<evidence type="ECO:0000256" key="2">
    <source>
        <dbReference type="SAM" id="SignalP"/>
    </source>
</evidence>
<dbReference type="EMBL" id="JAANNP010000002">
    <property type="protein sequence ID" value="NHC13483.1"/>
    <property type="molecule type" value="Genomic_DNA"/>
</dbReference>
<dbReference type="Proteomes" id="UP000800981">
    <property type="component" value="Unassembled WGS sequence"/>
</dbReference>
<evidence type="ECO:0008006" key="5">
    <source>
        <dbReference type="Google" id="ProtNLM"/>
    </source>
</evidence>
<reference evidence="3 4" key="1">
    <citation type="submission" date="2020-03" db="EMBL/GenBank/DDBJ databases">
        <title>Two novel Motilibacter sp.</title>
        <authorList>
            <person name="Liu S."/>
        </authorList>
    </citation>
    <scope>NUCLEOTIDE SEQUENCE [LARGE SCALE GENOMIC DNA]</scope>
    <source>
        <strain evidence="3 4">E257</strain>
    </source>
</reference>
<evidence type="ECO:0000256" key="1">
    <source>
        <dbReference type="SAM" id="MobiDB-lite"/>
    </source>
</evidence>
<evidence type="ECO:0000313" key="3">
    <source>
        <dbReference type="EMBL" id="NHC13483.1"/>
    </source>
</evidence>
<feature type="compositionally biased region" description="Low complexity" evidence="1">
    <location>
        <begin position="25"/>
        <end position="44"/>
    </location>
</feature>
<feature type="chain" id="PRO_5046089239" description="VWFA domain-containing protein" evidence="2">
    <location>
        <begin position="20"/>
        <end position="256"/>
    </location>
</feature>
<keyword evidence="4" id="KW-1185">Reference proteome</keyword>
<comment type="caution">
    <text evidence="3">The sequence shown here is derived from an EMBL/GenBank/DDBJ whole genome shotgun (WGS) entry which is preliminary data.</text>
</comment>